<dbReference type="Proteomes" id="UP000177870">
    <property type="component" value="Chromosome"/>
</dbReference>
<evidence type="ECO:0000313" key="2">
    <source>
        <dbReference type="Proteomes" id="UP000177870"/>
    </source>
</evidence>
<dbReference type="AlphaFoldDB" id="A0A1D8TT25"/>
<sequence length="66" mass="7564">MIHVRFEGRSYDIAEGQLGIAKSMNDIAVKQQLAKYFDVAPERFTSYVIDRSTNRNLIIRPEAVYG</sequence>
<protein>
    <submittedName>
        <fullName evidence="1">Uncharacterized protein</fullName>
    </submittedName>
</protein>
<dbReference type="OrthoDB" id="488722at2"/>
<name>A0A1D8TT25_9CYAN</name>
<reference evidence="2" key="1">
    <citation type="submission" date="2016-10" db="EMBL/GenBank/DDBJ databases">
        <title>Comparative genomics uncovers the prolific and rare metabolic potential of the cyanobacterial genus Moorea.</title>
        <authorList>
            <person name="Leao T."/>
            <person name="Castelao G."/>
            <person name="Korobeynikov A."/>
            <person name="Monroe E.A."/>
            <person name="Podell S."/>
            <person name="Glukhov E."/>
            <person name="Allen E."/>
            <person name="Gerwick W.H."/>
            <person name="Gerwick L."/>
        </authorList>
    </citation>
    <scope>NUCLEOTIDE SEQUENCE [LARGE SCALE GENOMIC DNA]</scope>
    <source>
        <strain evidence="2">PAL-8-15-08-1</strain>
    </source>
</reference>
<dbReference type="RefSeq" id="WP_070393156.1">
    <property type="nucleotide sequence ID" value="NZ_CP017599.1"/>
</dbReference>
<gene>
    <name evidence="1" type="ORF">BJP34_15730</name>
</gene>
<organism evidence="1 2">
    <name type="scientific">Moorena producens PAL-8-15-08-1</name>
    <dbReference type="NCBI Taxonomy" id="1458985"/>
    <lineage>
        <taxon>Bacteria</taxon>
        <taxon>Bacillati</taxon>
        <taxon>Cyanobacteriota</taxon>
        <taxon>Cyanophyceae</taxon>
        <taxon>Coleofasciculales</taxon>
        <taxon>Coleofasciculaceae</taxon>
        <taxon>Moorena</taxon>
    </lineage>
</organism>
<proteinExistence type="predicted"/>
<dbReference type="EMBL" id="CP017599">
    <property type="protein sequence ID" value="AOX00703.1"/>
    <property type="molecule type" value="Genomic_DNA"/>
</dbReference>
<accession>A0A1D8TT25</accession>
<dbReference type="KEGG" id="mpro:BJP34_15730"/>
<evidence type="ECO:0000313" key="1">
    <source>
        <dbReference type="EMBL" id="AOX00703.1"/>
    </source>
</evidence>